<sequence>MCRPPDLGTVMRTVVVSQVQGGLYISATIVYFGGIQVINGTQESLPMSDIFVYHITNARWYKQTTSGAELPGSRRRFCGGASVDHGIGYGDVWILSLPSFTWIKFFPTSDDDAETIPHHSLTCDVYENSQMIIMGGHLTNSTDCDVPAIYG</sequence>
<comment type="caution">
    <text evidence="1">The sequence shown here is derived from an EMBL/GenBank/DDBJ whole genome shotgun (WGS) entry which is preliminary data.</text>
</comment>
<name>A0ACB6S654_9PLEO</name>
<reference evidence="1" key="1">
    <citation type="journal article" date="2020" name="Stud. Mycol.">
        <title>101 Dothideomycetes genomes: a test case for predicting lifestyles and emergence of pathogens.</title>
        <authorList>
            <person name="Haridas S."/>
            <person name="Albert R."/>
            <person name="Binder M."/>
            <person name="Bloem J."/>
            <person name="Labutti K."/>
            <person name="Salamov A."/>
            <person name="Andreopoulos B."/>
            <person name="Baker S."/>
            <person name="Barry K."/>
            <person name="Bills G."/>
            <person name="Bluhm B."/>
            <person name="Cannon C."/>
            <person name="Castanera R."/>
            <person name="Culley D."/>
            <person name="Daum C."/>
            <person name="Ezra D."/>
            <person name="Gonzalez J."/>
            <person name="Henrissat B."/>
            <person name="Kuo A."/>
            <person name="Liang C."/>
            <person name="Lipzen A."/>
            <person name="Lutzoni F."/>
            <person name="Magnuson J."/>
            <person name="Mondo S."/>
            <person name="Nolan M."/>
            <person name="Ohm R."/>
            <person name="Pangilinan J."/>
            <person name="Park H.-J."/>
            <person name="Ramirez L."/>
            <person name="Alfaro M."/>
            <person name="Sun H."/>
            <person name="Tritt A."/>
            <person name="Yoshinaga Y."/>
            <person name="Zwiers L.-H."/>
            <person name="Turgeon B."/>
            <person name="Goodwin S."/>
            <person name="Spatafora J."/>
            <person name="Crous P."/>
            <person name="Grigoriev I."/>
        </authorList>
    </citation>
    <scope>NUCLEOTIDE SEQUENCE</scope>
    <source>
        <strain evidence="1">CBS 525.71</strain>
    </source>
</reference>
<keyword evidence="2" id="KW-1185">Reference proteome</keyword>
<evidence type="ECO:0000313" key="2">
    <source>
        <dbReference type="Proteomes" id="UP000799754"/>
    </source>
</evidence>
<evidence type="ECO:0000313" key="1">
    <source>
        <dbReference type="EMBL" id="KAF2629730.1"/>
    </source>
</evidence>
<gene>
    <name evidence="1" type="ORF">BU25DRAFT_420000</name>
</gene>
<accession>A0ACB6S654</accession>
<dbReference type="Proteomes" id="UP000799754">
    <property type="component" value="Unassembled WGS sequence"/>
</dbReference>
<proteinExistence type="predicted"/>
<dbReference type="EMBL" id="MU006709">
    <property type="protein sequence ID" value="KAF2629730.1"/>
    <property type="molecule type" value="Genomic_DNA"/>
</dbReference>
<organism evidence="1 2">
    <name type="scientific">Macroventuria anomochaeta</name>
    <dbReference type="NCBI Taxonomy" id="301207"/>
    <lineage>
        <taxon>Eukaryota</taxon>
        <taxon>Fungi</taxon>
        <taxon>Dikarya</taxon>
        <taxon>Ascomycota</taxon>
        <taxon>Pezizomycotina</taxon>
        <taxon>Dothideomycetes</taxon>
        <taxon>Pleosporomycetidae</taxon>
        <taxon>Pleosporales</taxon>
        <taxon>Pleosporineae</taxon>
        <taxon>Didymellaceae</taxon>
        <taxon>Macroventuria</taxon>
    </lineage>
</organism>
<protein>
    <submittedName>
        <fullName evidence="1">Uncharacterized protein</fullName>
    </submittedName>
</protein>